<dbReference type="EMBL" id="JAWDGP010002766">
    <property type="protein sequence ID" value="KAK3780032.1"/>
    <property type="molecule type" value="Genomic_DNA"/>
</dbReference>
<gene>
    <name evidence="6" type="ORF">RRG08_029725</name>
</gene>
<protein>
    <recommendedName>
        <fullName evidence="8">Interleukin-1 receptor-associated kinase 1-binding protein 1</fullName>
    </recommendedName>
</protein>
<keyword evidence="5" id="KW-0539">Nucleus</keyword>
<dbReference type="Proteomes" id="UP001283361">
    <property type="component" value="Unassembled WGS sequence"/>
</dbReference>
<evidence type="ECO:0000256" key="3">
    <source>
        <dbReference type="ARBA" id="ARBA00005509"/>
    </source>
</evidence>
<dbReference type="Pfam" id="PF04402">
    <property type="entry name" value="SIMPL"/>
    <property type="match status" value="1"/>
</dbReference>
<evidence type="ECO:0008006" key="8">
    <source>
        <dbReference type="Google" id="ProtNLM"/>
    </source>
</evidence>
<organism evidence="6 7">
    <name type="scientific">Elysia crispata</name>
    <name type="common">lettuce slug</name>
    <dbReference type="NCBI Taxonomy" id="231223"/>
    <lineage>
        <taxon>Eukaryota</taxon>
        <taxon>Metazoa</taxon>
        <taxon>Spiralia</taxon>
        <taxon>Lophotrochozoa</taxon>
        <taxon>Mollusca</taxon>
        <taxon>Gastropoda</taxon>
        <taxon>Heterobranchia</taxon>
        <taxon>Euthyneura</taxon>
        <taxon>Panpulmonata</taxon>
        <taxon>Sacoglossa</taxon>
        <taxon>Placobranchoidea</taxon>
        <taxon>Plakobranchidae</taxon>
        <taxon>Elysia</taxon>
    </lineage>
</organism>
<keyword evidence="7" id="KW-1185">Reference proteome</keyword>
<reference evidence="6" key="1">
    <citation type="journal article" date="2023" name="G3 (Bethesda)">
        <title>A reference genome for the long-term kleptoplast-retaining sea slug Elysia crispata morphotype clarki.</title>
        <authorList>
            <person name="Eastman K.E."/>
            <person name="Pendleton A.L."/>
            <person name="Shaikh M.A."/>
            <person name="Suttiyut T."/>
            <person name="Ogas R."/>
            <person name="Tomko P."/>
            <person name="Gavelis G."/>
            <person name="Widhalm J.R."/>
            <person name="Wisecaver J.H."/>
        </authorList>
    </citation>
    <scope>NUCLEOTIDE SEQUENCE</scope>
    <source>
        <strain evidence="6">ECLA1</strain>
    </source>
</reference>
<dbReference type="PANTHER" id="PTHR18842:SF2">
    <property type="entry name" value="INTERLEUKIN-1 RECEPTOR-ASSOCIATED KINASE 1-BINDING PROTEIN 1"/>
    <property type="match status" value="1"/>
</dbReference>
<dbReference type="GO" id="GO:0006955">
    <property type="term" value="P:immune response"/>
    <property type="evidence" value="ECO:0007669"/>
    <property type="project" value="InterPro"/>
</dbReference>
<proteinExistence type="inferred from homology"/>
<evidence type="ECO:0000256" key="4">
    <source>
        <dbReference type="ARBA" id="ARBA00022490"/>
    </source>
</evidence>
<dbReference type="PANTHER" id="PTHR18842">
    <property type="entry name" value="INTERLEUKIN-1 RECEPTOR-ASSOCIATED KINASE 1-BINDING PROTEIN 1"/>
    <property type="match status" value="1"/>
</dbReference>
<keyword evidence="4" id="KW-0963">Cytoplasm</keyword>
<dbReference type="InterPro" id="IPR007497">
    <property type="entry name" value="SIMPL/DUF541"/>
</dbReference>
<dbReference type="InterPro" id="IPR030312">
    <property type="entry name" value="IRAK1BP1"/>
</dbReference>
<sequence>MASDFKVMQDTEKEIQEAITLSSMDRQISVSGVAELTIAPDRYSITIKCNASKDTVQDAKNSVMRRTDYIVQSLQNSALKEEDYQLYKHVTHSDSLAHVHCEIEAHFTDIQKCQNIANFLSEKLGPGVSVTLPRCYHARGSMDKLRRQAGMLAIHNARQKALEMAKILHLSIGSVLKVQEIGITESQDTSKEDEGLLDTNDSIHQRIKEATISVSSKVNVCFQLKPAKSKRN</sequence>
<comment type="similarity">
    <text evidence="3">Belongs to the IRAK1BP1 family.</text>
</comment>
<dbReference type="AlphaFoldDB" id="A0AAE1DRG4"/>
<dbReference type="GO" id="GO:0005634">
    <property type="term" value="C:nucleus"/>
    <property type="evidence" value="ECO:0007669"/>
    <property type="project" value="UniProtKB-SubCell"/>
</dbReference>
<evidence type="ECO:0000256" key="5">
    <source>
        <dbReference type="ARBA" id="ARBA00023242"/>
    </source>
</evidence>
<comment type="subcellular location">
    <subcellularLocation>
        <location evidence="2">Cytoplasm</location>
    </subcellularLocation>
    <subcellularLocation>
        <location evidence="1">Nucleus</location>
    </subcellularLocation>
</comment>
<accession>A0AAE1DRG4</accession>
<name>A0AAE1DRG4_9GAST</name>
<dbReference type="GO" id="GO:0043123">
    <property type="term" value="P:positive regulation of canonical NF-kappaB signal transduction"/>
    <property type="evidence" value="ECO:0007669"/>
    <property type="project" value="InterPro"/>
</dbReference>
<evidence type="ECO:0000256" key="2">
    <source>
        <dbReference type="ARBA" id="ARBA00004496"/>
    </source>
</evidence>
<evidence type="ECO:0000256" key="1">
    <source>
        <dbReference type="ARBA" id="ARBA00004123"/>
    </source>
</evidence>
<evidence type="ECO:0000313" key="6">
    <source>
        <dbReference type="EMBL" id="KAK3780032.1"/>
    </source>
</evidence>
<evidence type="ECO:0000313" key="7">
    <source>
        <dbReference type="Proteomes" id="UP001283361"/>
    </source>
</evidence>
<dbReference type="Gene3D" id="3.30.110.170">
    <property type="entry name" value="Protein of unknown function (DUF541), domain 1"/>
    <property type="match status" value="1"/>
</dbReference>
<dbReference type="GO" id="GO:0005737">
    <property type="term" value="C:cytoplasm"/>
    <property type="evidence" value="ECO:0007669"/>
    <property type="project" value="UniProtKB-SubCell"/>
</dbReference>
<comment type="caution">
    <text evidence="6">The sequence shown here is derived from an EMBL/GenBank/DDBJ whole genome shotgun (WGS) entry which is preliminary data.</text>
</comment>